<dbReference type="GO" id="GO:0005886">
    <property type="term" value="C:plasma membrane"/>
    <property type="evidence" value="ECO:0007669"/>
    <property type="project" value="UniProtKB-SubCell"/>
</dbReference>
<evidence type="ECO:0000256" key="4">
    <source>
        <dbReference type="ARBA" id="ARBA00022692"/>
    </source>
</evidence>
<dbReference type="EMBL" id="JXMS01000002">
    <property type="protein sequence ID" value="OBQ56778.1"/>
    <property type="molecule type" value="Genomic_DNA"/>
</dbReference>
<dbReference type="InterPro" id="IPR053549">
    <property type="entry name" value="NrfD_menaquinone_reductase"/>
</dbReference>
<keyword evidence="4 7" id="KW-0812">Transmembrane</keyword>
<sequence>MGKNYSLPADHELFPEGTSRCSLTKFSIWMGLVGAVALWGLYAAFRVLAEGLGVTGLDDYFGFGLWITFDLAVIALGAGAFFTGLLRYILNIDPLKNIINLTVIIGFICYSGAMLILVLDVGQPIRAWFGYWHANVHSMLTEVIFCITCYLIVLIIEYIPLILEQKQLNRIPVLHHLAHNLHVWMPLFAGIGAFLSTFHQGSLGGMYGVLFGRPYVLRDGFFIWPWTFFLFVISAVGSGPVFTVLIATLMEKMTGKKLVSWEIKSLMGKIAGAMLLVYLVFKFADTYAWAVDVLPRSGLTFDQNFYQTIYGKWLLWSELFLCGVVPCIILLTPKLRNTPALFYSAALLDCIGITINRYVFTVQALAMPVMPFDSWETYAPNWAEWGASALVLAYGAIILSLSYRYLPVFPQERALNATKSN</sequence>
<evidence type="ECO:0000256" key="1">
    <source>
        <dbReference type="ARBA" id="ARBA00004651"/>
    </source>
</evidence>
<evidence type="ECO:0000256" key="5">
    <source>
        <dbReference type="ARBA" id="ARBA00022989"/>
    </source>
</evidence>
<dbReference type="AlphaFoldDB" id="A0A1B7XMN8"/>
<evidence type="ECO:0000313" key="8">
    <source>
        <dbReference type="EMBL" id="OBQ56778.1"/>
    </source>
</evidence>
<evidence type="ECO:0000256" key="7">
    <source>
        <dbReference type="SAM" id="Phobius"/>
    </source>
</evidence>
<evidence type="ECO:0000313" key="9">
    <source>
        <dbReference type="Proteomes" id="UP000091979"/>
    </source>
</evidence>
<keyword evidence="9" id="KW-1185">Reference proteome</keyword>
<evidence type="ECO:0000256" key="6">
    <source>
        <dbReference type="ARBA" id="ARBA00023136"/>
    </source>
</evidence>
<dbReference type="PANTHER" id="PTHR34856:SF2">
    <property type="entry name" value="PROTEIN NRFD"/>
    <property type="match status" value="1"/>
</dbReference>
<feature type="transmembrane region" description="Helical" evidence="7">
    <location>
        <begin position="26"/>
        <end position="45"/>
    </location>
</feature>
<dbReference type="Proteomes" id="UP000091979">
    <property type="component" value="Unassembled WGS sequence"/>
</dbReference>
<dbReference type="NCBIfam" id="NF041784">
    <property type="entry name" value="mnquin_red_QrcD"/>
    <property type="match status" value="1"/>
</dbReference>
<gene>
    <name evidence="8" type="ORF">SP90_01485</name>
</gene>
<keyword evidence="5 7" id="KW-1133">Transmembrane helix</keyword>
<evidence type="ECO:0000256" key="3">
    <source>
        <dbReference type="ARBA" id="ARBA00022475"/>
    </source>
</evidence>
<dbReference type="Pfam" id="PF03916">
    <property type="entry name" value="NrfD"/>
    <property type="match status" value="1"/>
</dbReference>
<dbReference type="InterPro" id="IPR052049">
    <property type="entry name" value="Electron_transfer_protein"/>
</dbReference>
<dbReference type="PATRIC" id="fig|1560234.3.peg.1170"/>
<name>A0A1B7XMN8_9BACT</name>
<comment type="subcellular location">
    <subcellularLocation>
        <location evidence="1">Cell membrane</location>
        <topology evidence="1">Multi-pass membrane protein</topology>
    </subcellularLocation>
</comment>
<comment type="similarity">
    <text evidence="2">Belongs to the NrfD family.</text>
</comment>
<feature type="transmembrane region" description="Helical" evidence="7">
    <location>
        <begin position="139"/>
        <end position="163"/>
    </location>
</feature>
<dbReference type="STRING" id="1560234.SP90_01485"/>
<dbReference type="InterPro" id="IPR005614">
    <property type="entry name" value="NrfD-like"/>
</dbReference>
<feature type="transmembrane region" description="Helical" evidence="7">
    <location>
        <begin position="98"/>
        <end position="119"/>
    </location>
</feature>
<comment type="caution">
    <text evidence="8">The sequence shown here is derived from an EMBL/GenBank/DDBJ whole genome shotgun (WGS) entry which is preliminary data.</text>
</comment>
<feature type="transmembrane region" description="Helical" evidence="7">
    <location>
        <begin position="340"/>
        <end position="365"/>
    </location>
</feature>
<protein>
    <submittedName>
        <fullName evidence="8">Molybdopterin oxidoreductase</fullName>
    </submittedName>
</protein>
<dbReference type="RefSeq" id="WP_066851831.1">
    <property type="nucleotide sequence ID" value="NZ_JXMS01000002.1"/>
</dbReference>
<feature type="transmembrane region" description="Helical" evidence="7">
    <location>
        <begin position="385"/>
        <end position="406"/>
    </location>
</feature>
<feature type="transmembrane region" description="Helical" evidence="7">
    <location>
        <begin position="65"/>
        <end position="86"/>
    </location>
</feature>
<reference evidence="8 9" key="1">
    <citation type="submission" date="2015-01" db="EMBL/GenBank/DDBJ databases">
        <title>Desulfovibrio sp. JC271 draft genome sequence.</title>
        <authorList>
            <person name="Shivani Y."/>
            <person name="Subhash Y."/>
            <person name="Sasikala C."/>
            <person name="Ramana C.V."/>
        </authorList>
    </citation>
    <scope>NUCLEOTIDE SEQUENCE [LARGE SCALE GENOMIC DNA]</scope>
    <source>
        <strain evidence="8 9">JC271</strain>
    </source>
</reference>
<accession>A0A1B7XMN8</accession>
<feature type="transmembrane region" description="Helical" evidence="7">
    <location>
        <begin position="223"/>
        <end position="249"/>
    </location>
</feature>
<keyword evidence="3" id="KW-1003">Cell membrane</keyword>
<evidence type="ECO:0000256" key="2">
    <source>
        <dbReference type="ARBA" id="ARBA00008929"/>
    </source>
</evidence>
<proteinExistence type="inferred from homology"/>
<dbReference type="PANTHER" id="PTHR34856">
    <property type="entry name" value="PROTEIN NRFD"/>
    <property type="match status" value="1"/>
</dbReference>
<feature type="transmembrane region" description="Helical" evidence="7">
    <location>
        <begin position="310"/>
        <end position="331"/>
    </location>
</feature>
<feature type="transmembrane region" description="Helical" evidence="7">
    <location>
        <begin position="183"/>
        <end position="203"/>
    </location>
</feature>
<keyword evidence="6 7" id="KW-0472">Membrane</keyword>
<dbReference type="OrthoDB" id="5440262at2"/>
<organism evidence="8 9">
    <name type="scientific">Halodesulfovibrio spirochaetisodalis</name>
    <dbReference type="NCBI Taxonomy" id="1560234"/>
    <lineage>
        <taxon>Bacteria</taxon>
        <taxon>Pseudomonadati</taxon>
        <taxon>Thermodesulfobacteriota</taxon>
        <taxon>Desulfovibrionia</taxon>
        <taxon>Desulfovibrionales</taxon>
        <taxon>Desulfovibrionaceae</taxon>
        <taxon>Halodesulfovibrio</taxon>
    </lineage>
</organism>